<dbReference type="GeneID" id="108075878"/>
<dbReference type="Proteomes" id="UP001652661">
    <property type="component" value="Chromosome 2L"/>
</dbReference>
<keyword evidence="2" id="KW-1185">Reference proteome</keyword>
<dbReference type="InterPro" id="IPR031957">
    <property type="entry name" value="DUF4777"/>
</dbReference>
<protein>
    <recommendedName>
        <fullName evidence="1">DUF4777 domain-containing protein</fullName>
    </recommendedName>
</protein>
<accession>A0A6P4I4W2</accession>
<evidence type="ECO:0000259" key="1">
    <source>
        <dbReference type="Pfam" id="PF16007"/>
    </source>
</evidence>
<dbReference type="OrthoDB" id="7818834at2759"/>
<feature type="domain" description="DUF4777" evidence="1">
    <location>
        <begin position="7"/>
        <end position="71"/>
    </location>
</feature>
<proteinExistence type="predicted"/>
<evidence type="ECO:0000313" key="2">
    <source>
        <dbReference type="Proteomes" id="UP001652661"/>
    </source>
</evidence>
<sequence>MNRQRIIYTDIAIVSKAMRAMGKPVTVEEIADHLTKLLCKTDCGLEEDIKMVLENYQPLGYFQRKGDLYSLPAELLAIMNELEREKKRQTVASQNVVAKPQEPDEVYARASHMDVSKSLTYPYLYRFS</sequence>
<name>A0A6P4I4W2_DROKI</name>
<reference evidence="2" key="1">
    <citation type="submission" date="2025-05" db="UniProtKB">
        <authorList>
            <consortium name="RefSeq"/>
        </authorList>
    </citation>
    <scope>NUCLEOTIDE SEQUENCE [LARGE SCALE GENOMIC DNA]</scope>
    <source>
        <strain evidence="2">14028-0561.14</strain>
    </source>
</reference>
<gene>
    <name evidence="3" type="primary">LOC108075878</name>
</gene>
<evidence type="ECO:0000313" key="3">
    <source>
        <dbReference type="RefSeq" id="XP_017023972.1"/>
    </source>
</evidence>
<reference evidence="3" key="2">
    <citation type="submission" date="2025-08" db="UniProtKB">
        <authorList>
            <consortium name="RefSeq"/>
        </authorList>
    </citation>
    <scope>IDENTIFICATION</scope>
    <source>
        <strain evidence="3">14028-0561.14</strain>
        <tissue evidence="3">Whole fly</tissue>
    </source>
</reference>
<dbReference type="RefSeq" id="XP_017023972.1">
    <property type="nucleotide sequence ID" value="XM_017168483.3"/>
</dbReference>
<dbReference type="AlphaFoldDB" id="A0A6P4I4W2"/>
<organism evidence="2 3">
    <name type="scientific">Drosophila kikkawai</name>
    <name type="common">Fruit fly</name>
    <dbReference type="NCBI Taxonomy" id="30033"/>
    <lineage>
        <taxon>Eukaryota</taxon>
        <taxon>Metazoa</taxon>
        <taxon>Ecdysozoa</taxon>
        <taxon>Arthropoda</taxon>
        <taxon>Hexapoda</taxon>
        <taxon>Insecta</taxon>
        <taxon>Pterygota</taxon>
        <taxon>Neoptera</taxon>
        <taxon>Endopterygota</taxon>
        <taxon>Diptera</taxon>
        <taxon>Brachycera</taxon>
        <taxon>Muscomorpha</taxon>
        <taxon>Ephydroidea</taxon>
        <taxon>Drosophilidae</taxon>
        <taxon>Drosophila</taxon>
        <taxon>Sophophora</taxon>
    </lineage>
</organism>
<dbReference type="Pfam" id="PF16007">
    <property type="entry name" value="DUF4777"/>
    <property type="match status" value="1"/>
</dbReference>